<evidence type="ECO:0000256" key="2">
    <source>
        <dbReference type="ARBA" id="ARBA00001946"/>
    </source>
</evidence>
<gene>
    <name evidence="8" type="ORF">GCM10011380_01090</name>
</gene>
<comment type="cofactor">
    <cofactor evidence="2">
        <name>Mg(2+)</name>
        <dbReference type="ChEBI" id="CHEBI:18420"/>
    </cofactor>
</comment>
<keyword evidence="4 8" id="KW-0378">Hydrolase</keyword>
<evidence type="ECO:0000313" key="9">
    <source>
        <dbReference type="Proteomes" id="UP000623067"/>
    </source>
</evidence>
<dbReference type="RefSeq" id="WP_188656678.1">
    <property type="nucleotide sequence ID" value="NZ_BMIH01000001.1"/>
</dbReference>
<dbReference type="Gene3D" id="3.90.79.10">
    <property type="entry name" value="Nucleoside Triphosphate Pyrophosphohydrolase"/>
    <property type="match status" value="1"/>
</dbReference>
<dbReference type="AlphaFoldDB" id="A0A916SV80"/>
<evidence type="ECO:0000256" key="1">
    <source>
        <dbReference type="ARBA" id="ARBA00001936"/>
    </source>
</evidence>
<evidence type="ECO:0000313" key="8">
    <source>
        <dbReference type="EMBL" id="GGB15432.1"/>
    </source>
</evidence>
<keyword evidence="9" id="KW-1185">Reference proteome</keyword>
<evidence type="ECO:0000259" key="7">
    <source>
        <dbReference type="PROSITE" id="PS51462"/>
    </source>
</evidence>
<evidence type="ECO:0000256" key="5">
    <source>
        <dbReference type="ARBA" id="ARBA00022842"/>
    </source>
</evidence>
<reference evidence="8" key="1">
    <citation type="journal article" date="2014" name="Int. J. Syst. Evol. Microbiol.">
        <title>Complete genome sequence of Corynebacterium casei LMG S-19264T (=DSM 44701T), isolated from a smear-ripened cheese.</title>
        <authorList>
            <consortium name="US DOE Joint Genome Institute (JGI-PGF)"/>
            <person name="Walter F."/>
            <person name="Albersmeier A."/>
            <person name="Kalinowski J."/>
            <person name="Ruckert C."/>
        </authorList>
    </citation>
    <scope>NUCLEOTIDE SEQUENCE</scope>
    <source>
        <strain evidence="8">CGMCC 1.15330</strain>
    </source>
</reference>
<protein>
    <submittedName>
        <fullName evidence="8">NUDIX hydrolase</fullName>
    </submittedName>
</protein>
<keyword evidence="3" id="KW-0479">Metal-binding</keyword>
<dbReference type="PANTHER" id="PTHR12318">
    <property type="entry name" value="TESTOSTERONE-REGULATED PROTEIN RP2"/>
    <property type="match status" value="1"/>
</dbReference>
<sequence>MTAPPDAIAAATLIVFRDRADDPPELLMVERSPAMAFAAGALVFPGGRVDAADHALAAMLDTVDMEETAHRIAAIRETLEEAGLAIGLTPAPDPEAIRRLRAGLHRGEAFGALLASEDIGIDPAAITAFARWCPAHRLARVFDTRFYITALPPAAPAASVDGTENVRLIWTSATAALAAAEARRASLVYPTRRNLERLAQFGSFEDAARDAKRFPVERIVPVIEERGAIPHLCIPEGLGYPVTAVPVSDTERG</sequence>
<dbReference type="PANTHER" id="PTHR12318:SF0">
    <property type="entry name" value="ACYL-COENZYME A DIPHOSPHATASE NUDT19"/>
    <property type="match status" value="1"/>
</dbReference>
<dbReference type="GO" id="GO:0046872">
    <property type="term" value="F:metal ion binding"/>
    <property type="evidence" value="ECO:0007669"/>
    <property type="project" value="UniProtKB-KW"/>
</dbReference>
<dbReference type="InterPro" id="IPR000086">
    <property type="entry name" value="NUDIX_hydrolase_dom"/>
</dbReference>
<dbReference type="PROSITE" id="PS51462">
    <property type="entry name" value="NUDIX"/>
    <property type="match status" value="1"/>
</dbReference>
<name>A0A916SV80_9SPHN</name>
<evidence type="ECO:0000256" key="6">
    <source>
        <dbReference type="ARBA" id="ARBA00023211"/>
    </source>
</evidence>
<feature type="domain" description="Nudix hydrolase" evidence="7">
    <location>
        <begin position="6"/>
        <end position="157"/>
    </location>
</feature>
<evidence type="ECO:0000256" key="3">
    <source>
        <dbReference type="ARBA" id="ARBA00022723"/>
    </source>
</evidence>
<accession>A0A916SV80</accession>
<comment type="caution">
    <text evidence="8">The sequence shown here is derived from an EMBL/GenBank/DDBJ whole genome shotgun (WGS) entry which is preliminary data.</text>
</comment>
<dbReference type="InterPro" id="IPR039121">
    <property type="entry name" value="NUDT19"/>
</dbReference>
<keyword evidence="6" id="KW-0464">Manganese</keyword>
<reference evidence="8" key="2">
    <citation type="submission" date="2020-09" db="EMBL/GenBank/DDBJ databases">
        <authorList>
            <person name="Sun Q."/>
            <person name="Zhou Y."/>
        </authorList>
    </citation>
    <scope>NUCLEOTIDE SEQUENCE</scope>
    <source>
        <strain evidence="8">CGMCC 1.15330</strain>
    </source>
</reference>
<dbReference type="EMBL" id="BMIH01000001">
    <property type="protein sequence ID" value="GGB15432.1"/>
    <property type="molecule type" value="Genomic_DNA"/>
</dbReference>
<proteinExistence type="predicted"/>
<dbReference type="Proteomes" id="UP000623067">
    <property type="component" value="Unassembled WGS sequence"/>
</dbReference>
<keyword evidence="5" id="KW-0460">Magnesium</keyword>
<comment type="cofactor">
    <cofactor evidence="1">
        <name>Mn(2+)</name>
        <dbReference type="ChEBI" id="CHEBI:29035"/>
    </cofactor>
</comment>
<evidence type="ECO:0000256" key="4">
    <source>
        <dbReference type="ARBA" id="ARBA00022801"/>
    </source>
</evidence>
<dbReference type="GO" id="GO:0016818">
    <property type="term" value="F:hydrolase activity, acting on acid anhydrides, in phosphorus-containing anhydrides"/>
    <property type="evidence" value="ECO:0007669"/>
    <property type="project" value="InterPro"/>
</dbReference>
<dbReference type="InterPro" id="IPR015797">
    <property type="entry name" value="NUDIX_hydrolase-like_dom_sf"/>
</dbReference>
<organism evidence="8 9">
    <name type="scientific">Sphingomonas metalli</name>
    <dbReference type="NCBI Taxonomy" id="1779358"/>
    <lineage>
        <taxon>Bacteria</taxon>
        <taxon>Pseudomonadati</taxon>
        <taxon>Pseudomonadota</taxon>
        <taxon>Alphaproteobacteria</taxon>
        <taxon>Sphingomonadales</taxon>
        <taxon>Sphingomonadaceae</taxon>
        <taxon>Sphingomonas</taxon>
    </lineage>
</organism>
<dbReference type="SUPFAM" id="SSF55811">
    <property type="entry name" value="Nudix"/>
    <property type="match status" value="1"/>
</dbReference>